<dbReference type="EMBL" id="CP092878">
    <property type="protein sequence ID" value="UYV78623.1"/>
    <property type="molecule type" value="Genomic_DNA"/>
</dbReference>
<proteinExistence type="predicted"/>
<gene>
    <name evidence="1" type="ORF">LAZ67_16002202</name>
</gene>
<accession>A0ABY6LC52</accession>
<evidence type="ECO:0000313" key="1">
    <source>
        <dbReference type="EMBL" id="UYV78623.1"/>
    </source>
</evidence>
<evidence type="ECO:0008006" key="3">
    <source>
        <dbReference type="Google" id="ProtNLM"/>
    </source>
</evidence>
<dbReference type="Proteomes" id="UP001235939">
    <property type="component" value="Chromosome 16"/>
</dbReference>
<sequence length="59" mass="6915">MIIEDTYVDDVITGENNYEEVVNLRDEIVELLKCGVFSRNKIRDMTVWCMAYNVPGRLM</sequence>
<reference evidence="1 2" key="1">
    <citation type="submission" date="2022-01" db="EMBL/GenBank/DDBJ databases">
        <title>A chromosomal length assembly of Cordylochernes scorpioides.</title>
        <authorList>
            <person name="Zeh D."/>
            <person name="Zeh J."/>
        </authorList>
    </citation>
    <scope>NUCLEOTIDE SEQUENCE [LARGE SCALE GENOMIC DNA]</scope>
    <source>
        <strain evidence="1">IN4F17</strain>
        <tissue evidence="1">Whole Body</tissue>
    </source>
</reference>
<protein>
    <recommendedName>
        <fullName evidence="3">Reverse transcriptase</fullName>
    </recommendedName>
</protein>
<name>A0ABY6LC52_9ARAC</name>
<organism evidence="1 2">
    <name type="scientific">Cordylochernes scorpioides</name>
    <dbReference type="NCBI Taxonomy" id="51811"/>
    <lineage>
        <taxon>Eukaryota</taxon>
        <taxon>Metazoa</taxon>
        <taxon>Ecdysozoa</taxon>
        <taxon>Arthropoda</taxon>
        <taxon>Chelicerata</taxon>
        <taxon>Arachnida</taxon>
        <taxon>Pseudoscorpiones</taxon>
        <taxon>Cheliferoidea</taxon>
        <taxon>Chernetidae</taxon>
        <taxon>Cordylochernes</taxon>
    </lineage>
</organism>
<evidence type="ECO:0000313" key="2">
    <source>
        <dbReference type="Proteomes" id="UP001235939"/>
    </source>
</evidence>
<keyword evidence="2" id="KW-1185">Reference proteome</keyword>